<evidence type="ECO:0000256" key="6">
    <source>
        <dbReference type="ARBA" id="ARBA00022840"/>
    </source>
</evidence>
<evidence type="ECO:0000256" key="1">
    <source>
        <dbReference type="ARBA" id="ARBA00012513"/>
    </source>
</evidence>
<sequence length="191" mass="22232">MMYERPLQDPNWQPILHRDLKPDNILLRSRATEGSQKPPYCVISDFGLACYEKGNDKFQSSWTKLGTKPFWAPELCLDPIGDTGKYFSSPHSRWSDVWALGVCIYGLCRSNSLAHFIQRGDRYERNPILDPGRAYSQPLRDNVMKATEWSGSKREDARLLVKQFHWDVKHDKTVKVDIVLLPDWAMKKRSY</sequence>
<evidence type="ECO:0000259" key="9">
    <source>
        <dbReference type="PROSITE" id="PS50011"/>
    </source>
</evidence>
<dbReference type="PANTHER" id="PTHR43671:SF98">
    <property type="entry name" value="SERINE_THREONINE-PROTEIN KINASE NEK11"/>
    <property type="match status" value="1"/>
</dbReference>
<dbReference type="PROSITE" id="PS00108">
    <property type="entry name" value="PROTEIN_KINASE_ST"/>
    <property type="match status" value="1"/>
</dbReference>
<dbReference type="SUPFAM" id="SSF56112">
    <property type="entry name" value="Protein kinase-like (PK-like)"/>
    <property type="match status" value="1"/>
</dbReference>
<evidence type="ECO:0000256" key="7">
    <source>
        <dbReference type="ARBA" id="ARBA00047899"/>
    </source>
</evidence>
<proteinExistence type="predicted"/>
<evidence type="ECO:0000313" key="10">
    <source>
        <dbReference type="EMBL" id="RFU27266.1"/>
    </source>
</evidence>
<comment type="catalytic activity">
    <reaction evidence="7">
        <text>L-threonyl-[protein] + ATP = O-phospho-L-threonyl-[protein] + ADP + H(+)</text>
        <dbReference type="Rhea" id="RHEA:46608"/>
        <dbReference type="Rhea" id="RHEA-COMP:11060"/>
        <dbReference type="Rhea" id="RHEA-COMP:11605"/>
        <dbReference type="ChEBI" id="CHEBI:15378"/>
        <dbReference type="ChEBI" id="CHEBI:30013"/>
        <dbReference type="ChEBI" id="CHEBI:30616"/>
        <dbReference type="ChEBI" id="CHEBI:61977"/>
        <dbReference type="ChEBI" id="CHEBI:456216"/>
        <dbReference type="EC" id="2.7.11.1"/>
    </reaction>
</comment>
<keyword evidence="3" id="KW-0808">Transferase</keyword>
<keyword evidence="11" id="KW-1185">Reference proteome</keyword>
<evidence type="ECO:0000313" key="11">
    <source>
        <dbReference type="Proteomes" id="UP000258309"/>
    </source>
</evidence>
<gene>
    <name evidence="10" type="ORF">B7463_g9084</name>
</gene>
<feature type="non-terminal residue" evidence="10">
    <location>
        <position position="191"/>
    </location>
</feature>
<comment type="catalytic activity">
    <reaction evidence="8">
        <text>L-seryl-[protein] + ATP = O-phospho-L-seryl-[protein] + ADP + H(+)</text>
        <dbReference type="Rhea" id="RHEA:17989"/>
        <dbReference type="Rhea" id="RHEA-COMP:9863"/>
        <dbReference type="Rhea" id="RHEA-COMP:11604"/>
        <dbReference type="ChEBI" id="CHEBI:15378"/>
        <dbReference type="ChEBI" id="CHEBI:29999"/>
        <dbReference type="ChEBI" id="CHEBI:30616"/>
        <dbReference type="ChEBI" id="CHEBI:83421"/>
        <dbReference type="ChEBI" id="CHEBI:456216"/>
        <dbReference type="EC" id="2.7.11.1"/>
    </reaction>
</comment>
<dbReference type="PANTHER" id="PTHR43671">
    <property type="entry name" value="SERINE/THREONINE-PROTEIN KINASE NEK"/>
    <property type="match status" value="1"/>
</dbReference>
<evidence type="ECO:0000256" key="5">
    <source>
        <dbReference type="ARBA" id="ARBA00022777"/>
    </source>
</evidence>
<keyword evidence="5" id="KW-0418">Kinase</keyword>
<evidence type="ECO:0000256" key="4">
    <source>
        <dbReference type="ARBA" id="ARBA00022741"/>
    </source>
</evidence>
<comment type="caution">
    <text evidence="10">The sequence shown here is derived from an EMBL/GenBank/DDBJ whole genome shotgun (WGS) entry which is preliminary data.</text>
</comment>
<dbReference type="InterPro" id="IPR050660">
    <property type="entry name" value="NEK_Ser/Thr_kinase"/>
</dbReference>
<dbReference type="AlphaFoldDB" id="A0A3E2H1I3"/>
<dbReference type="Gene3D" id="1.10.510.10">
    <property type="entry name" value="Transferase(Phosphotransferase) domain 1"/>
    <property type="match status" value="1"/>
</dbReference>
<feature type="domain" description="Protein kinase" evidence="9">
    <location>
        <begin position="1"/>
        <end position="168"/>
    </location>
</feature>
<name>A0A3E2H1I3_SCYLI</name>
<dbReference type="GO" id="GO:0005634">
    <property type="term" value="C:nucleus"/>
    <property type="evidence" value="ECO:0007669"/>
    <property type="project" value="TreeGrafter"/>
</dbReference>
<protein>
    <recommendedName>
        <fullName evidence="1">non-specific serine/threonine protein kinase</fullName>
        <ecNumber evidence="1">2.7.11.1</ecNumber>
    </recommendedName>
</protein>
<evidence type="ECO:0000256" key="2">
    <source>
        <dbReference type="ARBA" id="ARBA00022527"/>
    </source>
</evidence>
<organism evidence="10 11">
    <name type="scientific">Scytalidium lignicola</name>
    <name type="common">Hyphomycete</name>
    <dbReference type="NCBI Taxonomy" id="5539"/>
    <lineage>
        <taxon>Eukaryota</taxon>
        <taxon>Fungi</taxon>
        <taxon>Dikarya</taxon>
        <taxon>Ascomycota</taxon>
        <taxon>Pezizomycotina</taxon>
        <taxon>Leotiomycetes</taxon>
        <taxon>Leotiomycetes incertae sedis</taxon>
        <taxon>Scytalidium</taxon>
    </lineage>
</organism>
<reference evidence="10 11" key="1">
    <citation type="submission" date="2018-05" db="EMBL/GenBank/DDBJ databases">
        <title>Draft genome sequence of Scytalidium lignicola DSM 105466, a ubiquitous saprotrophic fungus.</title>
        <authorList>
            <person name="Buettner E."/>
            <person name="Gebauer A.M."/>
            <person name="Hofrichter M."/>
            <person name="Liers C."/>
            <person name="Kellner H."/>
        </authorList>
    </citation>
    <scope>NUCLEOTIDE SEQUENCE [LARGE SCALE GENOMIC DNA]</scope>
    <source>
        <strain evidence="10 11">DSM 105466</strain>
    </source>
</reference>
<evidence type="ECO:0000256" key="8">
    <source>
        <dbReference type="ARBA" id="ARBA00048679"/>
    </source>
</evidence>
<dbReference type="InterPro" id="IPR008271">
    <property type="entry name" value="Ser/Thr_kinase_AS"/>
</dbReference>
<dbReference type="EMBL" id="NCSJ02000214">
    <property type="protein sequence ID" value="RFU27266.1"/>
    <property type="molecule type" value="Genomic_DNA"/>
</dbReference>
<dbReference type="Pfam" id="PF00069">
    <property type="entry name" value="Pkinase"/>
    <property type="match status" value="1"/>
</dbReference>
<keyword evidence="4" id="KW-0547">Nucleotide-binding</keyword>
<dbReference type="EC" id="2.7.11.1" evidence="1"/>
<dbReference type="Proteomes" id="UP000258309">
    <property type="component" value="Unassembled WGS sequence"/>
</dbReference>
<dbReference type="InterPro" id="IPR000719">
    <property type="entry name" value="Prot_kinase_dom"/>
</dbReference>
<keyword evidence="2" id="KW-0723">Serine/threonine-protein kinase</keyword>
<dbReference type="GO" id="GO:0005524">
    <property type="term" value="F:ATP binding"/>
    <property type="evidence" value="ECO:0007669"/>
    <property type="project" value="UniProtKB-KW"/>
</dbReference>
<keyword evidence="6" id="KW-0067">ATP-binding</keyword>
<dbReference type="GO" id="GO:0004674">
    <property type="term" value="F:protein serine/threonine kinase activity"/>
    <property type="evidence" value="ECO:0007669"/>
    <property type="project" value="UniProtKB-KW"/>
</dbReference>
<dbReference type="STRING" id="5539.A0A3E2H1I3"/>
<dbReference type="OrthoDB" id="310217at2759"/>
<evidence type="ECO:0000256" key="3">
    <source>
        <dbReference type="ARBA" id="ARBA00022679"/>
    </source>
</evidence>
<dbReference type="InterPro" id="IPR011009">
    <property type="entry name" value="Kinase-like_dom_sf"/>
</dbReference>
<dbReference type="PROSITE" id="PS50011">
    <property type="entry name" value="PROTEIN_KINASE_DOM"/>
    <property type="match status" value="1"/>
</dbReference>
<feature type="non-terminal residue" evidence="10">
    <location>
        <position position="1"/>
    </location>
</feature>
<accession>A0A3E2H1I3</accession>